<reference evidence="2 3" key="1">
    <citation type="submission" date="2022-03" db="EMBL/GenBank/DDBJ databases">
        <title>Genomic Encyclopedia of Type Strains, Phase III (KMG-III): the genomes of soil and plant-associated and newly described type strains.</title>
        <authorList>
            <person name="Whitman W."/>
        </authorList>
    </citation>
    <scope>NUCLEOTIDE SEQUENCE [LARGE SCALE GENOMIC DNA]</scope>
    <source>
        <strain evidence="2 3">BSker1</strain>
    </source>
</reference>
<name>A0ABT1GAW6_9GAMM</name>
<dbReference type="Gene3D" id="3.30.160.670">
    <property type="match status" value="1"/>
</dbReference>
<dbReference type="EMBL" id="JALJYF010000002">
    <property type="protein sequence ID" value="MCP1728447.1"/>
    <property type="molecule type" value="Genomic_DNA"/>
</dbReference>
<evidence type="ECO:0000313" key="2">
    <source>
        <dbReference type="EMBL" id="MCP1728447.1"/>
    </source>
</evidence>
<dbReference type="InterPro" id="IPR025411">
    <property type="entry name" value="DUF4136"/>
</dbReference>
<evidence type="ECO:0000313" key="3">
    <source>
        <dbReference type="Proteomes" id="UP001523550"/>
    </source>
</evidence>
<dbReference type="Pfam" id="PF13590">
    <property type="entry name" value="DUF4136"/>
    <property type="match status" value="1"/>
</dbReference>
<accession>A0ABT1GAW6</accession>
<gene>
    <name evidence="2" type="ORF">J2T60_002447</name>
</gene>
<evidence type="ECO:0000259" key="1">
    <source>
        <dbReference type="Pfam" id="PF13590"/>
    </source>
</evidence>
<dbReference type="RefSeq" id="WP_253450623.1">
    <property type="nucleotide sequence ID" value="NZ_JALJYF010000002.1"/>
</dbReference>
<sequence length="172" mass="18990">MALLLLVGLTACATPIQTEYDRDIAFSDYQTFAWKVPSREGVEDPAGDSEILDRRMARLISDALEARGYESVPAEEADFLITYRTTTRRGDRSSGSSISIGMGSGNVGGGVRLGGGGSQTQSVLMLDIIDRSDDTLVWRGWEESQQGQSRWSEDRLKRLVNRLLNEFPPSNQ</sequence>
<dbReference type="Proteomes" id="UP001523550">
    <property type="component" value="Unassembled WGS sequence"/>
</dbReference>
<feature type="domain" description="DUF4136" evidence="1">
    <location>
        <begin position="17"/>
        <end position="169"/>
    </location>
</feature>
<proteinExistence type="predicted"/>
<protein>
    <recommendedName>
        <fullName evidence="1">DUF4136 domain-containing protein</fullName>
    </recommendedName>
</protein>
<organism evidence="2 3">
    <name type="scientific">Natronospira proteinivora</name>
    <dbReference type="NCBI Taxonomy" id="1807133"/>
    <lineage>
        <taxon>Bacteria</taxon>
        <taxon>Pseudomonadati</taxon>
        <taxon>Pseudomonadota</taxon>
        <taxon>Gammaproteobacteria</taxon>
        <taxon>Natronospirales</taxon>
        <taxon>Natronospiraceae</taxon>
        <taxon>Natronospira</taxon>
    </lineage>
</organism>
<keyword evidence="3" id="KW-1185">Reference proteome</keyword>
<comment type="caution">
    <text evidence="2">The sequence shown here is derived from an EMBL/GenBank/DDBJ whole genome shotgun (WGS) entry which is preliminary data.</text>
</comment>